<dbReference type="InterPro" id="IPR002893">
    <property type="entry name" value="Znf_MYND"/>
</dbReference>
<evidence type="ECO:0000256" key="1">
    <source>
        <dbReference type="ARBA" id="ARBA00022723"/>
    </source>
</evidence>
<dbReference type="GO" id="GO:0008270">
    <property type="term" value="F:zinc ion binding"/>
    <property type="evidence" value="ECO:0007669"/>
    <property type="project" value="UniProtKB-KW"/>
</dbReference>
<dbReference type="Pfam" id="PF01753">
    <property type="entry name" value="zf-MYND"/>
    <property type="match status" value="1"/>
</dbReference>
<evidence type="ECO:0000259" key="5">
    <source>
        <dbReference type="Pfam" id="PF14737"/>
    </source>
</evidence>
<dbReference type="AlphaFoldDB" id="A0A2J6R2S0"/>
<accession>A0A2J6R2S0</accession>
<dbReference type="Pfam" id="PF14737">
    <property type="entry name" value="DUF4470"/>
    <property type="match status" value="1"/>
</dbReference>
<dbReference type="SUPFAM" id="SSF144232">
    <property type="entry name" value="HIT/MYND zinc finger-like"/>
    <property type="match status" value="1"/>
</dbReference>
<keyword evidence="1" id="KW-0479">Metal-binding</keyword>
<gene>
    <name evidence="6" type="ORF">L207DRAFT_548365</name>
</gene>
<name>A0A2J6R2S0_HYAVF</name>
<organism evidence="6 7">
    <name type="scientific">Hyaloscypha variabilis (strain UAMH 11265 / GT02V1 / F)</name>
    <name type="common">Meliniomyces variabilis</name>
    <dbReference type="NCBI Taxonomy" id="1149755"/>
    <lineage>
        <taxon>Eukaryota</taxon>
        <taxon>Fungi</taxon>
        <taxon>Dikarya</taxon>
        <taxon>Ascomycota</taxon>
        <taxon>Pezizomycotina</taxon>
        <taxon>Leotiomycetes</taxon>
        <taxon>Helotiales</taxon>
        <taxon>Hyaloscyphaceae</taxon>
        <taxon>Hyaloscypha</taxon>
        <taxon>Hyaloscypha variabilis</taxon>
    </lineage>
</organism>
<feature type="domain" description="DUF4470" evidence="5">
    <location>
        <begin position="86"/>
        <end position="191"/>
    </location>
</feature>
<evidence type="ECO:0000259" key="4">
    <source>
        <dbReference type="Pfam" id="PF01753"/>
    </source>
</evidence>
<sequence>MYAPPVLLPACANLIPGAPPCESRGRRYCEADCQKTHWPEHKKVCRSPMGKDNWRPAWDREGREPPWASGRAAKNWHNVFGGSKYLWGNTPALDILKLEQNEGLSYQDDIALLFAASGDLRHVVKTIASLPDRMTQQINITMNDREFDVVARNTILLLLALTAQDATDSQVTTLPLDLAEALIHVWYSALIPSSIISRLQDSVKPMIADVCNRITDKPPNAILAKTWEFSTGRTLRLVLKKEDWLKLPEFLDIPDNMNCADATQIRRAVTLAPERADYRDRWYFKDASPFMRIAKQRFQEDGLLLPFGHPRLAFDVPNPSELVSIFIMSM</sequence>
<keyword evidence="7" id="KW-1185">Reference proteome</keyword>
<reference evidence="6 7" key="1">
    <citation type="submission" date="2016-04" db="EMBL/GenBank/DDBJ databases">
        <title>A degradative enzymes factory behind the ericoid mycorrhizal symbiosis.</title>
        <authorList>
            <consortium name="DOE Joint Genome Institute"/>
            <person name="Martino E."/>
            <person name="Morin E."/>
            <person name="Grelet G."/>
            <person name="Kuo A."/>
            <person name="Kohler A."/>
            <person name="Daghino S."/>
            <person name="Barry K."/>
            <person name="Choi C."/>
            <person name="Cichocki N."/>
            <person name="Clum A."/>
            <person name="Copeland A."/>
            <person name="Hainaut M."/>
            <person name="Haridas S."/>
            <person name="Labutti K."/>
            <person name="Lindquist E."/>
            <person name="Lipzen A."/>
            <person name="Khouja H.-R."/>
            <person name="Murat C."/>
            <person name="Ohm R."/>
            <person name="Olson A."/>
            <person name="Spatafora J."/>
            <person name="Veneault-Fourrey C."/>
            <person name="Henrissat B."/>
            <person name="Grigoriev I."/>
            <person name="Martin F."/>
            <person name="Perotto S."/>
        </authorList>
    </citation>
    <scope>NUCLEOTIDE SEQUENCE [LARGE SCALE GENOMIC DNA]</scope>
    <source>
        <strain evidence="6 7">F</strain>
    </source>
</reference>
<dbReference type="Proteomes" id="UP000235786">
    <property type="component" value="Unassembled WGS sequence"/>
</dbReference>
<dbReference type="EMBL" id="KZ613958">
    <property type="protein sequence ID" value="PMD32816.1"/>
    <property type="molecule type" value="Genomic_DNA"/>
</dbReference>
<dbReference type="InterPro" id="IPR027974">
    <property type="entry name" value="DUF4470"/>
</dbReference>
<evidence type="ECO:0000313" key="7">
    <source>
        <dbReference type="Proteomes" id="UP000235786"/>
    </source>
</evidence>
<feature type="domain" description="MYND-type" evidence="4">
    <location>
        <begin position="25"/>
        <end position="45"/>
    </location>
</feature>
<keyword evidence="3" id="KW-0862">Zinc</keyword>
<protein>
    <submittedName>
        <fullName evidence="6">Uncharacterized protein</fullName>
    </submittedName>
</protein>
<evidence type="ECO:0000313" key="6">
    <source>
        <dbReference type="EMBL" id="PMD32816.1"/>
    </source>
</evidence>
<evidence type="ECO:0000256" key="2">
    <source>
        <dbReference type="ARBA" id="ARBA00022771"/>
    </source>
</evidence>
<keyword evidence="2" id="KW-0863">Zinc-finger</keyword>
<proteinExistence type="predicted"/>
<dbReference type="OrthoDB" id="5282002at2759"/>
<dbReference type="STRING" id="1149755.A0A2J6R2S0"/>
<evidence type="ECO:0000256" key="3">
    <source>
        <dbReference type="ARBA" id="ARBA00022833"/>
    </source>
</evidence>
<dbReference type="Gene3D" id="6.10.140.2220">
    <property type="match status" value="1"/>
</dbReference>